<feature type="active site" description="Schiff-base intermediate with substrate" evidence="5">
    <location>
        <position position="160"/>
    </location>
</feature>
<comment type="caution">
    <text evidence="5">Lacks conserved residue(s) required for the propagation of feature annotation.</text>
</comment>
<keyword evidence="2 5" id="KW-0057">Aromatic amino acid biosynthesis</keyword>
<sequence>MTHVDVAATIAPENQISQTLLNDIYRYRESLDIVELRIDQWIDFNMEPFETTIHQLKQLNMNCKILVTYRTSTQGGKGDIGETEYLELLYKLIQHAQFDMLDIEWNVSIDVEVYGKLIQHAQENGLKVVLSHHNFQETPSLEELKFIYFKMQKLSPQYLKLAVMPHSKEDVLHLLEAMSVTSDSTPYQVIGISMSKLGVISRTAQGVFGGAVSYGCLGEPQAPGQIHVKELKQQLQFYES</sequence>
<comment type="pathway">
    <text evidence="5">Metabolic intermediate biosynthesis; chorismate biosynthesis; chorismate from D-erythrose 4-phosphate and phosphoenolpyruvate: step 3/7.</text>
</comment>
<dbReference type="SUPFAM" id="SSF51569">
    <property type="entry name" value="Aldolase"/>
    <property type="match status" value="1"/>
</dbReference>
<feature type="active site" description="Proton donor/acceptor" evidence="5">
    <location>
        <position position="133"/>
    </location>
</feature>
<comment type="subunit">
    <text evidence="5">Homodimer.</text>
</comment>
<feature type="binding site" evidence="5">
    <location>
        <position position="225"/>
    </location>
    <ligand>
        <name>3-dehydroquinate</name>
        <dbReference type="ChEBI" id="CHEBI:32364"/>
    </ligand>
</feature>
<evidence type="ECO:0000256" key="4">
    <source>
        <dbReference type="ARBA" id="ARBA00023270"/>
    </source>
</evidence>
<comment type="function">
    <text evidence="5">Involved in the third step of the chorismate pathway, which leads to the biosynthesis of aromatic amino acids. Catalyzes the cis-dehydration of 3-dehydroquinate (DHQ) and introduces the first double bond of the aromatic ring to yield 3-dehydroshikimate.</text>
</comment>
<evidence type="ECO:0000256" key="5">
    <source>
        <dbReference type="HAMAP-Rule" id="MF_00214"/>
    </source>
</evidence>
<name>A0ABN5W522_9STAP</name>
<dbReference type="EC" id="4.2.1.10" evidence="5"/>
<dbReference type="InterPro" id="IPR001381">
    <property type="entry name" value="DHquinase_I"/>
</dbReference>
<comment type="catalytic activity">
    <reaction evidence="1 5">
        <text>3-dehydroquinate = 3-dehydroshikimate + H2O</text>
        <dbReference type="Rhea" id="RHEA:21096"/>
        <dbReference type="ChEBI" id="CHEBI:15377"/>
        <dbReference type="ChEBI" id="CHEBI:16630"/>
        <dbReference type="ChEBI" id="CHEBI:32364"/>
        <dbReference type="EC" id="4.2.1.10"/>
    </reaction>
</comment>
<organism evidence="6 7">
    <name type="scientific">Staphylococcus caprae</name>
    <dbReference type="NCBI Taxonomy" id="29380"/>
    <lineage>
        <taxon>Bacteria</taxon>
        <taxon>Bacillati</taxon>
        <taxon>Bacillota</taxon>
        <taxon>Bacilli</taxon>
        <taxon>Bacillales</taxon>
        <taxon>Staphylococcaceae</taxon>
        <taxon>Staphylococcus</taxon>
    </lineage>
</organism>
<dbReference type="InterPro" id="IPR013785">
    <property type="entry name" value="Aldolase_TIM"/>
</dbReference>
<evidence type="ECO:0000256" key="2">
    <source>
        <dbReference type="ARBA" id="ARBA00023141"/>
    </source>
</evidence>
<gene>
    <name evidence="5" type="primary">aroD</name>
    <name evidence="6" type="ORF">JMUB590_2061</name>
</gene>
<dbReference type="EMBL" id="AP018586">
    <property type="protein sequence ID" value="BBD93116.1"/>
    <property type="molecule type" value="Genomic_DNA"/>
</dbReference>
<feature type="binding site" evidence="5">
    <location>
        <position position="202"/>
    </location>
    <ligand>
        <name>3-dehydroquinate</name>
        <dbReference type="ChEBI" id="CHEBI:32364"/>
    </ligand>
</feature>
<feature type="binding site" evidence="5">
    <location>
        <begin position="35"/>
        <end position="37"/>
    </location>
    <ligand>
        <name>3-dehydroquinate</name>
        <dbReference type="ChEBI" id="CHEBI:32364"/>
    </ligand>
</feature>
<comment type="similarity">
    <text evidence="5">Belongs to the type-I 3-dehydroquinase family.</text>
</comment>
<dbReference type="RefSeq" id="WP_002441649.1">
    <property type="nucleotide sequence ID" value="NZ_AP018585.1"/>
</dbReference>
<protein>
    <recommendedName>
        <fullName evidence="5">3-dehydroquinate dehydratase</fullName>
        <shortName evidence="5">3-dehydroquinase</shortName>
        <ecNumber evidence="5">4.2.1.10</ecNumber>
    </recommendedName>
    <alternativeName>
        <fullName evidence="5">Type I DHQase</fullName>
    </alternativeName>
    <alternativeName>
        <fullName evidence="5">Type I dehydroquinase</fullName>
        <shortName evidence="5">DHQ1</shortName>
    </alternativeName>
</protein>
<proteinExistence type="inferred from homology"/>
<evidence type="ECO:0000256" key="1">
    <source>
        <dbReference type="ARBA" id="ARBA00001864"/>
    </source>
</evidence>
<keyword evidence="3 5" id="KW-0456">Lyase</keyword>
<evidence type="ECO:0000313" key="7">
    <source>
        <dbReference type="Proteomes" id="UP000274772"/>
    </source>
</evidence>
<reference evidence="6 7" key="1">
    <citation type="submission" date="2018-05" db="EMBL/GenBank/DDBJ databases">
        <title>Complete genome sequencing of three human clinical isolates of Staphylococcus caprae reveals virulence factors similar to those of S. epidermidis and S. capitis.</title>
        <authorList>
            <person name="Watanabe S."/>
            <person name="Cui L."/>
        </authorList>
    </citation>
    <scope>NUCLEOTIDE SEQUENCE [LARGE SCALE GENOMIC DNA]</scope>
    <source>
        <strain evidence="6 7">JMUB590</strain>
    </source>
</reference>
<keyword evidence="5" id="KW-0028">Amino-acid biosynthesis</keyword>
<evidence type="ECO:0000313" key="6">
    <source>
        <dbReference type="EMBL" id="BBD93116.1"/>
    </source>
</evidence>
<dbReference type="PANTHER" id="PTHR43699">
    <property type="entry name" value="3-DEHYDROQUINATE DEHYDRATASE"/>
    <property type="match status" value="1"/>
</dbReference>
<dbReference type="InterPro" id="IPR050146">
    <property type="entry name" value="Type-I_3-dehydroquinase"/>
</dbReference>
<accession>A0ABN5W522</accession>
<dbReference type="HAMAP" id="MF_00214">
    <property type="entry name" value="AroD"/>
    <property type="match status" value="1"/>
</dbReference>
<dbReference type="NCBIfam" id="TIGR01093">
    <property type="entry name" value="aroD"/>
    <property type="match status" value="1"/>
</dbReference>
<keyword evidence="7" id="KW-1185">Reference proteome</keyword>
<keyword evidence="4 5" id="KW-0704">Schiff base</keyword>
<evidence type="ECO:0000256" key="3">
    <source>
        <dbReference type="ARBA" id="ARBA00023239"/>
    </source>
</evidence>
<dbReference type="CDD" id="cd00502">
    <property type="entry name" value="DHQase_I"/>
    <property type="match status" value="1"/>
</dbReference>
<dbReference type="PANTHER" id="PTHR43699:SF1">
    <property type="entry name" value="3-DEHYDROQUINATE DEHYDRATASE"/>
    <property type="match status" value="1"/>
</dbReference>
<feature type="binding site" evidence="5">
    <location>
        <position position="70"/>
    </location>
    <ligand>
        <name>3-dehydroquinate</name>
        <dbReference type="ChEBI" id="CHEBI:32364"/>
    </ligand>
</feature>
<dbReference type="Proteomes" id="UP000274772">
    <property type="component" value="Chromosome"/>
</dbReference>
<dbReference type="GeneID" id="58051798"/>
<dbReference type="Pfam" id="PF01487">
    <property type="entry name" value="DHquinase_I"/>
    <property type="match status" value="1"/>
</dbReference>
<dbReference type="Gene3D" id="3.20.20.70">
    <property type="entry name" value="Aldolase class I"/>
    <property type="match status" value="1"/>
</dbReference>